<reference evidence="2" key="1">
    <citation type="submission" date="2018-11" db="EMBL/GenBank/DDBJ databases">
        <authorList>
            <person name="Grassa J C."/>
        </authorList>
    </citation>
    <scope>NUCLEOTIDE SEQUENCE [LARGE SCALE GENOMIC DNA]</scope>
</reference>
<keyword evidence="3" id="KW-1185">Reference proteome</keyword>
<dbReference type="EMBL" id="UZAU01000632">
    <property type="status" value="NOT_ANNOTATED_CDS"/>
    <property type="molecule type" value="Genomic_DNA"/>
</dbReference>
<keyword evidence="1" id="KW-0472">Membrane</keyword>
<proteinExistence type="predicted"/>
<dbReference type="Proteomes" id="UP000596661">
    <property type="component" value="Chromosome 7"/>
</dbReference>
<dbReference type="EnsemblPlants" id="novel_model_6025_5bd9a17a">
    <property type="protein sequence ID" value="cds.novel_model_6025_5bd9a17a"/>
    <property type="gene ID" value="novel_gene_3091_5bd9a17a"/>
</dbReference>
<name>A0A803R7J4_CANSA</name>
<protein>
    <submittedName>
        <fullName evidence="2">Uncharacterized protein</fullName>
    </submittedName>
</protein>
<feature type="transmembrane region" description="Helical" evidence="1">
    <location>
        <begin position="48"/>
        <end position="67"/>
    </location>
</feature>
<reference evidence="2" key="2">
    <citation type="submission" date="2021-03" db="UniProtKB">
        <authorList>
            <consortium name="EnsemblPlants"/>
        </authorList>
    </citation>
    <scope>IDENTIFICATION</scope>
</reference>
<dbReference type="AlphaFoldDB" id="A0A803R7J4"/>
<sequence length="95" mass="11355">MKVDMQCSQIMVGLTNFLLELCNTHVQTLLLYISLNLRYIYKDYVRTLFIYIYIAYIYIYIYTPLLFNLGVETVNFPRLNCTLGTMYLLHICIYI</sequence>
<keyword evidence="1" id="KW-0812">Transmembrane</keyword>
<evidence type="ECO:0000313" key="3">
    <source>
        <dbReference type="Proteomes" id="UP000596661"/>
    </source>
</evidence>
<organism evidence="2 3">
    <name type="scientific">Cannabis sativa</name>
    <name type="common">Hemp</name>
    <name type="synonym">Marijuana</name>
    <dbReference type="NCBI Taxonomy" id="3483"/>
    <lineage>
        <taxon>Eukaryota</taxon>
        <taxon>Viridiplantae</taxon>
        <taxon>Streptophyta</taxon>
        <taxon>Embryophyta</taxon>
        <taxon>Tracheophyta</taxon>
        <taxon>Spermatophyta</taxon>
        <taxon>Magnoliopsida</taxon>
        <taxon>eudicotyledons</taxon>
        <taxon>Gunneridae</taxon>
        <taxon>Pentapetalae</taxon>
        <taxon>rosids</taxon>
        <taxon>fabids</taxon>
        <taxon>Rosales</taxon>
        <taxon>Cannabaceae</taxon>
        <taxon>Cannabis</taxon>
    </lineage>
</organism>
<evidence type="ECO:0000313" key="2">
    <source>
        <dbReference type="EnsemblPlants" id="cds.novel_model_6025_5bd9a17a"/>
    </source>
</evidence>
<accession>A0A803R7J4</accession>
<dbReference type="Gramene" id="novel_model_6025_5bd9a17a">
    <property type="protein sequence ID" value="cds.novel_model_6025_5bd9a17a"/>
    <property type="gene ID" value="novel_gene_3091_5bd9a17a"/>
</dbReference>
<evidence type="ECO:0000256" key="1">
    <source>
        <dbReference type="SAM" id="Phobius"/>
    </source>
</evidence>
<keyword evidence="1" id="KW-1133">Transmembrane helix</keyword>